<keyword evidence="2" id="KW-1185">Reference proteome</keyword>
<dbReference type="Gene3D" id="3.40.50.1820">
    <property type="entry name" value="alpha/beta hydrolase"/>
    <property type="match status" value="1"/>
</dbReference>
<name>A0A5A9XFZ4_9BACT</name>
<protein>
    <submittedName>
        <fullName evidence="1">Alpha/beta hydrolase</fullName>
    </submittedName>
</protein>
<dbReference type="GO" id="GO:0016787">
    <property type="term" value="F:hydrolase activity"/>
    <property type="evidence" value="ECO:0007669"/>
    <property type="project" value="UniProtKB-KW"/>
</dbReference>
<dbReference type="EMBL" id="SRSD01000004">
    <property type="protein sequence ID" value="KAA0892122.1"/>
    <property type="molecule type" value="Genomic_DNA"/>
</dbReference>
<keyword evidence="1" id="KW-0378">Hydrolase</keyword>
<sequence>MKSVSLKSGPAKEAHPVLVSAATMAHGFMRSMAIKPYAPRDRRREFSQMKNIHSMHSVRCQLFREKGGGSMPTIVVAGFVPDSTETIEFQRPLLRRYGSIYYFNYPRNGFSAEMFSAQLSDLIDDIHAGGNKPLIMSVSFGSGLLVDFLRQADEQIHEKIRGLLLISPVICTDDLIRPKGEKRDGIRFLESSLQKIITADPAKQDELEKQVERSRRCFQALFAAGAENRVLSSKHLAIRRKIMDVLARTSALGGYERVKALRELEFPDLDGSVFAGPVLALMAENEGDILVPLSPTLALFSDSRRYTKLFPNCRVKKVISKNEGDSVPHASMIFHHDAYNPLLESWYSRLSAPLLQMAV</sequence>
<accession>A0A5A9XFZ4</accession>
<organism evidence="1 2">
    <name type="scientific">Oryzomonas rubra</name>
    <dbReference type="NCBI Taxonomy" id="2509454"/>
    <lineage>
        <taxon>Bacteria</taxon>
        <taxon>Pseudomonadati</taxon>
        <taxon>Thermodesulfobacteriota</taxon>
        <taxon>Desulfuromonadia</taxon>
        <taxon>Geobacterales</taxon>
        <taxon>Geobacteraceae</taxon>
        <taxon>Oryzomonas</taxon>
    </lineage>
</organism>
<reference evidence="1 2" key="1">
    <citation type="submission" date="2019-04" db="EMBL/GenBank/DDBJ databases">
        <title>Geobacter ruber sp. nov., ferric-reducing bacteria isolated from paddy soil.</title>
        <authorList>
            <person name="Xu Z."/>
            <person name="Masuda Y."/>
            <person name="Itoh H."/>
            <person name="Senoo K."/>
        </authorList>
    </citation>
    <scope>NUCLEOTIDE SEQUENCE [LARGE SCALE GENOMIC DNA]</scope>
    <source>
        <strain evidence="1 2">Red88</strain>
    </source>
</reference>
<dbReference type="OrthoDB" id="5391393at2"/>
<gene>
    <name evidence="1" type="ORF">ET418_07905</name>
</gene>
<proteinExistence type="predicted"/>
<dbReference type="InterPro" id="IPR029058">
    <property type="entry name" value="AB_hydrolase_fold"/>
</dbReference>
<dbReference type="AlphaFoldDB" id="A0A5A9XFZ4"/>
<dbReference type="RefSeq" id="WP_149307060.1">
    <property type="nucleotide sequence ID" value="NZ_SRSD01000004.1"/>
</dbReference>
<comment type="caution">
    <text evidence="1">The sequence shown here is derived from an EMBL/GenBank/DDBJ whole genome shotgun (WGS) entry which is preliminary data.</text>
</comment>
<dbReference type="Proteomes" id="UP000324298">
    <property type="component" value="Unassembled WGS sequence"/>
</dbReference>
<evidence type="ECO:0000313" key="2">
    <source>
        <dbReference type="Proteomes" id="UP000324298"/>
    </source>
</evidence>
<dbReference type="SUPFAM" id="SSF53474">
    <property type="entry name" value="alpha/beta-Hydrolases"/>
    <property type="match status" value="1"/>
</dbReference>
<evidence type="ECO:0000313" key="1">
    <source>
        <dbReference type="EMBL" id="KAA0892122.1"/>
    </source>
</evidence>